<accession>A0A1F2UQ50</accession>
<dbReference type="EMBL" id="MELI01000024">
    <property type="protein sequence ID" value="OFW35081.1"/>
    <property type="molecule type" value="Genomic_DNA"/>
</dbReference>
<name>A0A1F2UQ50_9ACTN</name>
<proteinExistence type="predicted"/>
<evidence type="ECO:0000313" key="2">
    <source>
        <dbReference type="Proteomes" id="UP000178086"/>
    </source>
</evidence>
<dbReference type="AlphaFoldDB" id="A0A1F2UQ50"/>
<sequence>MRDGKVFGFSRDRAYFYLLQPRDVHWLALIAAKRFWSFSKWQCLYFLSLPHQHFSFLPSSCSGGWLLPNKFLNKLMST</sequence>
<organism evidence="1 2">
    <name type="scientific">Candidatus Aquicultor primus</name>
    <dbReference type="NCBI Taxonomy" id="1797195"/>
    <lineage>
        <taxon>Bacteria</taxon>
        <taxon>Bacillati</taxon>
        <taxon>Actinomycetota</taxon>
        <taxon>Candidatus Aquicultoria</taxon>
        <taxon>Candidatus Aquicultorales</taxon>
        <taxon>Candidatus Aquicultoraceae</taxon>
        <taxon>Candidatus Aquicultor</taxon>
    </lineage>
</organism>
<comment type="caution">
    <text evidence="1">The sequence shown here is derived from an EMBL/GenBank/DDBJ whole genome shotgun (WGS) entry which is preliminary data.</text>
</comment>
<protein>
    <submittedName>
        <fullName evidence="1">Uncharacterized protein</fullName>
    </submittedName>
</protein>
<reference evidence="1 2" key="1">
    <citation type="journal article" date="2016" name="Nat. Commun.">
        <title>Thousands of microbial genomes shed light on interconnected biogeochemical processes in an aquifer system.</title>
        <authorList>
            <person name="Anantharaman K."/>
            <person name="Brown C.T."/>
            <person name="Hug L.A."/>
            <person name="Sharon I."/>
            <person name="Castelle C.J."/>
            <person name="Probst A.J."/>
            <person name="Thomas B.C."/>
            <person name="Singh A."/>
            <person name="Wilkins M.J."/>
            <person name="Karaoz U."/>
            <person name="Brodie E.L."/>
            <person name="Williams K.H."/>
            <person name="Hubbard S.S."/>
            <person name="Banfield J.F."/>
        </authorList>
    </citation>
    <scope>NUCLEOTIDE SEQUENCE [LARGE SCALE GENOMIC DNA]</scope>
</reference>
<dbReference type="Proteomes" id="UP000178086">
    <property type="component" value="Unassembled WGS sequence"/>
</dbReference>
<gene>
    <name evidence="1" type="ORF">A2074_07510</name>
</gene>
<evidence type="ECO:0000313" key="1">
    <source>
        <dbReference type="EMBL" id="OFW35081.1"/>
    </source>
</evidence>